<accession>A0A3M8AGQ0</accession>
<dbReference type="PANTHER" id="PTHR37017">
    <property type="entry name" value="AB HYDROLASE-1 DOMAIN-CONTAINING PROTEIN-RELATED"/>
    <property type="match status" value="1"/>
</dbReference>
<dbReference type="InterPro" id="IPR029058">
    <property type="entry name" value="AB_hydrolase_fold"/>
</dbReference>
<organism evidence="2 3">
    <name type="scientific">Agromyces tardus</name>
    <dbReference type="NCBI Taxonomy" id="2583849"/>
    <lineage>
        <taxon>Bacteria</taxon>
        <taxon>Bacillati</taxon>
        <taxon>Actinomycetota</taxon>
        <taxon>Actinomycetes</taxon>
        <taxon>Micrococcales</taxon>
        <taxon>Microbacteriaceae</taxon>
        <taxon>Agromyces</taxon>
    </lineage>
</organism>
<dbReference type="InterPro" id="IPR000073">
    <property type="entry name" value="AB_hydrolase_1"/>
</dbReference>
<evidence type="ECO:0000259" key="1">
    <source>
        <dbReference type="Pfam" id="PF12697"/>
    </source>
</evidence>
<reference evidence="2 3" key="1">
    <citation type="submission" date="2018-10" db="EMBL/GenBank/DDBJ databases">
        <title>Isolation, diversity and antibacterial activity of antinobacteria from the wheat rhizosphere soil.</title>
        <authorList>
            <person name="Sun T."/>
        </authorList>
    </citation>
    <scope>NUCLEOTIDE SEQUENCE [LARGE SCALE GENOMIC DNA]</scope>
    <source>
        <strain evidence="2 3">SJ-23</strain>
    </source>
</reference>
<dbReference type="InterPro" id="IPR052897">
    <property type="entry name" value="Sec-Metab_Biosynth_Hydrolase"/>
</dbReference>
<dbReference type="Pfam" id="PF12697">
    <property type="entry name" value="Abhydrolase_6"/>
    <property type="match status" value="1"/>
</dbReference>
<dbReference type="OrthoDB" id="9773549at2"/>
<comment type="caution">
    <text evidence="2">The sequence shown here is derived from an EMBL/GenBank/DDBJ whole genome shotgun (WGS) entry which is preliminary data.</text>
</comment>
<dbReference type="Proteomes" id="UP000275048">
    <property type="component" value="Unassembled WGS sequence"/>
</dbReference>
<proteinExistence type="predicted"/>
<dbReference type="RefSeq" id="WP_122936878.1">
    <property type="nucleotide sequence ID" value="NZ_JBHSNT010000003.1"/>
</dbReference>
<dbReference type="GO" id="GO:0016787">
    <property type="term" value="F:hydrolase activity"/>
    <property type="evidence" value="ECO:0007669"/>
    <property type="project" value="UniProtKB-KW"/>
</dbReference>
<name>A0A3M8AGQ0_9MICO</name>
<feature type="domain" description="AB hydrolase-1" evidence="1">
    <location>
        <begin position="3"/>
        <end position="222"/>
    </location>
</feature>
<dbReference type="EMBL" id="RHHB01000015">
    <property type="protein sequence ID" value="RNB49747.1"/>
    <property type="molecule type" value="Genomic_DNA"/>
</dbReference>
<sequence length="232" mass="25060">MDVILIPGFWLDASSWQAVTPALDQAGHRPHPVTLPGLESVDADRTGIGLADHVDAVVRQVEALPGPVALVGHSGGGAIAQGVADRLPERIARVVFVDAGPVADGDCVNDELPVVGDEIPLPDWSVFEDADLTDLDDELRSRFRERAVPEPARVASDPLRLSNDRRHDVPVTIIACEFPSSLIGEWLAAGKPWVRELAQAKHVDYLDLPTGHWPQFTRPAELGRALVEALAR</sequence>
<evidence type="ECO:0000313" key="2">
    <source>
        <dbReference type="EMBL" id="RNB49747.1"/>
    </source>
</evidence>
<dbReference type="Gene3D" id="3.40.50.1820">
    <property type="entry name" value="alpha/beta hydrolase"/>
    <property type="match status" value="1"/>
</dbReference>
<dbReference type="PANTHER" id="PTHR37017:SF11">
    <property type="entry name" value="ESTERASE_LIPASE_THIOESTERASE DOMAIN-CONTAINING PROTEIN"/>
    <property type="match status" value="1"/>
</dbReference>
<dbReference type="AlphaFoldDB" id="A0A3M8AGQ0"/>
<keyword evidence="2" id="KW-0378">Hydrolase</keyword>
<protein>
    <submittedName>
        <fullName evidence="2">Alpha/beta hydrolase</fullName>
    </submittedName>
</protein>
<dbReference type="SUPFAM" id="SSF53474">
    <property type="entry name" value="alpha/beta-Hydrolases"/>
    <property type="match status" value="1"/>
</dbReference>
<keyword evidence="3" id="KW-1185">Reference proteome</keyword>
<evidence type="ECO:0000313" key="3">
    <source>
        <dbReference type="Proteomes" id="UP000275048"/>
    </source>
</evidence>
<gene>
    <name evidence="2" type="ORF">EDM22_09720</name>
</gene>